<dbReference type="GO" id="GO:0004222">
    <property type="term" value="F:metalloendopeptidase activity"/>
    <property type="evidence" value="ECO:0007669"/>
    <property type="project" value="InterPro"/>
</dbReference>
<dbReference type="Pfam" id="PF02839">
    <property type="entry name" value="CBM_5_12"/>
    <property type="match status" value="1"/>
</dbReference>
<accession>A0A0F4QZ37</accession>
<keyword evidence="7" id="KW-0482">Metalloprotease</keyword>
<dbReference type="InterPro" id="IPR013856">
    <property type="entry name" value="Peptidase_M4_domain"/>
</dbReference>
<feature type="chain" id="PRO_5002476191" evidence="10">
    <location>
        <begin position="22"/>
        <end position="918"/>
    </location>
</feature>
<dbReference type="InterPro" id="IPR027268">
    <property type="entry name" value="Peptidase_M4/M1_CTD_sf"/>
</dbReference>
<dbReference type="PANTHER" id="PTHR33794">
    <property type="entry name" value="BACILLOLYSIN"/>
    <property type="match status" value="1"/>
</dbReference>
<dbReference type="AlphaFoldDB" id="A0A0F4QZ37"/>
<dbReference type="InterPro" id="IPR013783">
    <property type="entry name" value="Ig-like_fold"/>
</dbReference>
<feature type="signal peptide" evidence="10">
    <location>
        <begin position="1"/>
        <end position="21"/>
    </location>
</feature>
<evidence type="ECO:0000256" key="8">
    <source>
        <dbReference type="ARBA" id="ARBA00023145"/>
    </source>
</evidence>
<evidence type="ECO:0000256" key="1">
    <source>
        <dbReference type="ARBA" id="ARBA00009388"/>
    </source>
</evidence>
<dbReference type="GO" id="GO:0004553">
    <property type="term" value="F:hydrolase activity, hydrolyzing O-glycosyl compounds"/>
    <property type="evidence" value="ECO:0007669"/>
    <property type="project" value="InterPro"/>
</dbReference>
<feature type="active site" description="Proton donor" evidence="9">
    <location>
        <position position="439"/>
    </location>
</feature>
<dbReference type="PRINTS" id="PR00730">
    <property type="entry name" value="THERMOLYSIN"/>
</dbReference>
<dbReference type="Proteomes" id="UP000033452">
    <property type="component" value="Unassembled WGS sequence"/>
</dbReference>
<evidence type="ECO:0000256" key="6">
    <source>
        <dbReference type="ARBA" id="ARBA00022833"/>
    </source>
</evidence>
<keyword evidence="5" id="KW-0378">Hydrolase</keyword>
<dbReference type="Pfam" id="PF17957">
    <property type="entry name" value="Big_7"/>
    <property type="match status" value="3"/>
</dbReference>
<dbReference type="OrthoDB" id="5378341at2"/>
<organism evidence="12 13">
    <name type="scientific">Pseudoalteromonas rubra</name>
    <dbReference type="NCBI Taxonomy" id="43658"/>
    <lineage>
        <taxon>Bacteria</taxon>
        <taxon>Pseudomonadati</taxon>
        <taxon>Pseudomonadota</taxon>
        <taxon>Gammaproteobacteria</taxon>
        <taxon>Alteromonadales</taxon>
        <taxon>Pseudoalteromonadaceae</taxon>
        <taxon>Pseudoalteromonas</taxon>
    </lineage>
</organism>
<comment type="caution">
    <text evidence="12">The sequence shown here is derived from an EMBL/GenBank/DDBJ whole genome shotgun (WGS) entry which is preliminary data.</text>
</comment>
<feature type="active site" evidence="9">
    <location>
        <position position="351"/>
    </location>
</feature>
<evidence type="ECO:0000313" key="13">
    <source>
        <dbReference type="Proteomes" id="UP000033452"/>
    </source>
</evidence>
<feature type="domain" description="Chitin-binding type-3" evidence="11">
    <location>
        <begin position="868"/>
        <end position="914"/>
    </location>
</feature>
<dbReference type="PATRIC" id="fig|43658.5.peg.213"/>
<evidence type="ECO:0000256" key="3">
    <source>
        <dbReference type="ARBA" id="ARBA00022723"/>
    </source>
</evidence>
<dbReference type="SMART" id="SM00495">
    <property type="entry name" value="ChtBD3"/>
    <property type="match status" value="2"/>
</dbReference>
<dbReference type="SUPFAM" id="SSF55486">
    <property type="entry name" value="Metalloproteases ('zincins'), catalytic domain"/>
    <property type="match status" value="1"/>
</dbReference>
<dbReference type="Pfam" id="PF02868">
    <property type="entry name" value="Peptidase_M4_C"/>
    <property type="match status" value="1"/>
</dbReference>
<keyword evidence="6" id="KW-0862">Zinc</keyword>
<dbReference type="Gene3D" id="3.10.450.490">
    <property type="match status" value="1"/>
</dbReference>
<evidence type="ECO:0000313" key="12">
    <source>
        <dbReference type="EMBL" id="KJZ12968.1"/>
    </source>
</evidence>
<dbReference type="Gene3D" id="3.10.170.10">
    <property type="match status" value="1"/>
</dbReference>
<proteinExistence type="inferred from homology"/>
<evidence type="ECO:0000256" key="7">
    <source>
        <dbReference type="ARBA" id="ARBA00023049"/>
    </source>
</evidence>
<protein>
    <submittedName>
        <fullName evidence="12">Peptidase M4</fullName>
    </submittedName>
</protein>
<evidence type="ECO:0000256" key="5">
    <source>
        <dbReference type="ARBA" id="ARBA00022801"/>
    </source>
</evidence>
<keyword evidence="3" id="KW-0479">Metal-binding</keyword>
<dbReference type="CDD" id="cd11304">
    <property type="entry name" value="Cadherin_repeat"/>
    <property type="match status" value="1"/>
</dbReference>
<keyword evidence="13" id="KW-1185">Reference proteome</keyword>
<dbReference type="EMBL" id="JXYA01000002">
    <property type="protein sequence ID" value="KJZ12968.1"/>
    <property type="molecule type" value="Genomic_DNA"/>
</dbReference>
<sequence length="918" mass="101273">MYKLSPIASFLAAMSVFGATANTAPISVHSNKQLESQLIEQLQQSTRFFQSRQASTMPGFEFKTHSRSEDGKHLRRSQYYQGVRVHGGEIVTHHDAQNLFSVWFAPEGNITGISGSVVPAPKLDSVVASIDEAQALRSAKASIPDLLLTQDEQIELLVFPYQDGFRLAYMITFFAETEQAPSRPEFFIDAHSAEVLSHVETLTHGKIGTGPGGNEKIGRHYYGEDKPKFYATERDDGRCALAHDDIRVIDMEHNISNTETFVFDCHENQHKSVNGAYSPLNDAMYYGKATLEMFDDWYSSRALEGDLVMRVHYRENYLNAFWNGKEVTFGDGNLSRYGVYPFTSLGVVAHEIAHGVTSQNSKLVYSSMSGGVNEAFSDMTSEALECFLNQDADGNCEVDWLIGASIFKNRTALRYMDDPTKDGKSIGHADDYTIGLDVHYSSGVFNKAFYHLANTPGWGVKKAYEVMLHANKHYWVYNGNFESLACGVTDAAEELGYDIKEVGEAFKQVGVFACTENKAPEISITNPGEGSRFKINSALTFSADAKDEYGEVAKVTFVINGEQYRTLTAEPYEIRWQSDETGTYQLSAIVEDNEGLTVTSEPVRFTLIDPAQCKTPQWRESQVYVQGNKASFDGFEYTAKWWNRGQSPAHNSGSWGVWQRGVECGVKADQPNQVPELTFLSPDNDLEVSEGSKVAVALKATDRDGTIKQVSVSVNGQLLTELTQAPYAFNFDAKQAGEYILSAVAIDNKDARSAVATRTIKVSAAPGETHAPEVTLNSPKNGSEFAPGQPIALQVSASDKDGDLVQVRYFVNSKQVASSHTNPYSASVTLSEAGAYEIYAVASDESGLQTRSATHNISVKTQIPGCRVAVWSANAVYTAGDQVSYNGRLFQAKWWTRNQNPADNASRWAVWKDKGDCK</sequence>
<dbReference type="Gene3D" id="2.10.10.20">
    <property type="entry name" value="Carbohydrate-binding module superfamily 5/12"/>
    <property type="match status" value="2"/>
</dbReference>
<dbReference type="InterPro" id="IPR003610">
    <property type="entry name" value="CBM5/12"/>
</dbReference>
<dbReference type="InterPro" id="IPR011096">
    <property type="entry name" value="FTP_domain"/>
</dbReference>
<dbReference type="GO" id="GO:0046872">
    <property type="term" value="F:metal ion binding"/>
    <property type="evidence" value="ECO:0007669"/>
    <property type="project" value="UniProtKB-KW"/>
</dbReference>
<keyword evidence="2" id="KW-0645">Protease</keyword>
<feature type="domain" description="Chitin-binding type-3" evidence="11">
    <location>
        <begin position="615"/>
        <end position="661"/>
    </location>
</feature>
<dbReference type="InterPro" id="IPR023612">
    <property type="entry name" value="Peptidase_M4"/>
</dbReference>
<dbReference type="InterPro" id="IPR036573">
    <property type="entry name" value="CBM_sf_5/12"/>
</dbReference>
<evidence type="ECO:0000256" key="4">
    <source>
        <dbReference type="ARBA" id="ARBA00022729"/>
    </source>
</evidence>
<evidence type="ECO:0000259" key="11">
    <source>
        <dbReference type="SMART" id="SM00495"/>
    </source>
</evidence>
<dbReference type="InterPro" id="IPR050728">
    <property type="entry name" value="Zinc_Metalloprotease_M4"/>
</dbReference>
<evidence type="ECO:0000256" key="9">
    <source>
        <dbReference type="PIRSR" id="PIRSR623612-1"/>
    </source>
</evidence>
<dbReference type="InterPro" id="IPR001570">
    <property type="entry name" value="Peptidase_M4_C_domain"/>
</dbReference>
<dbReference type="RefSeq" id="WP_046003118.1">
    <property type="nucleotide sequence ID" value="NZ_JXYA01000002.1"/>
</dbReference>
<dbReference type="SUPFAM" id="SSF51055">
    <property type="entry name" value="Carbohydrate binding domain"/>
    <property type="match status" value="2"/>
</dbReference>
<dbReference type="GO" id="GO:0006508">
    <property type="term" value="P:proteolysis"/>
    <property type="evidence" value="ECO:0007669"/>
    <property type="project" value="UniProtKB-KW"/>
</dbReference>
<dbReference type="Pfam" id="PF01447">
    <property type="entry name" value="Peptidase_M4"/>
    <property type="match status" value="1"/>
</dbReference>
<dbReference type="CDD" id="cd12215">
    <property type="entry name" value="ChiC_BD"/>
    <property type="match status" value="2"/>
</dbReference>
<dbReference type="Pfam" id="PF07504">
    <property type="entry name" value="FTP"/>
    <property type="match status" value="1"/>
</dbReference>
<gene>
    <name evidence="12" type="ORF">TW77_01040</name>
</gene>
<name>A0A0F4QZ37_9GAMM</name>
<evidence type="ECO:0000256" key="10">
    <source>
        <dbReference type="SAM" id="SignalP"/>
    </source>
</evidence>
<dbReference type="PANTHER" id="PTHR33794:SF1">
    <property type="entry name" value="BACILLOLYSIN"/>
    <property type="match status" value="1"/>
</dbReference>
<comment type="similarity">
    <text evidence="1">Belongs to the peptidase M4 family.</text>
</comment>
<dbReference type="GO" id="GO:0030246">
    <property type="term" value="F:carbohydrate binding"/>
    <property type="evidence" value="ECO:0007669"/>
    <property type="project" value="InterPro"/>
</dbReference>
<keyword evidence="4 10" id="KW-0732">Signal</keyword>
<dbReference type="CDD" id="cd09597">
    <property type="entry name" value="M4_TLP"/>
    <property type="match status" value="1"/>
</dbReference>
<dbReference type="Gene3D" id="2.60.40.10">
    <property type="entry name" value="Immunoglobulins"/>
    <property type="match status" value="3"/>
</dbReference>
<evidence type="ECO:0000256" key="2">
    <source>
        <dbReference type="ARBA" id="ARBA00022670"/>
    </source>
</evidence>
<dbReference type="Gene3D" id="1.10.390.10">
    <property type="entry name" value="Neutral Protease Domain 2"/>
    <property type="match status" value="1"/>
</dbReference>
<dbReference type="Gene3D" id="3.10.450.40">
    <property type="match status" value="1"/>
</dbReference>
<dbReference type="GO" id="GO:0005975">
    <property type="term" value="P:carbohydrate metabolic process"/>
    <property type="evidence" value="ECO:0007669"/>
    <property type="project" value="InterPro"/>
</dbReference>
<reference evidence="12 13" key="1">
    <citation type="journal article" date="2015" name="BMC Genomics">
        <title>Genome mining reveals unlocked bioactive potential of marine Gram-negative bacteria.</title>
        <authorList>
            <person name="Machado H."/>
            <person name="Sonnenschein E.C."/>
            <person name="Melchiorsen J."/>
            <person name="Gram L."/>
        </authorList>
    </citation>
    <scope>NUCLEOTIDE SEQUENCE [LARGE SCALE GENOMIC DNA]</scope>
    <source>
        <strain evidence="12 13">S2471</strain>
    </source>
</reference>
<keyword evidence="8" id="KW-0865">Zymogen</keyword>
<dbReference type="GO" id="GO:0005576">
    <property type="term" value="C:extracellular region"/>
    <property type="evidence" value="ECO:0007669"/>
    <property type="project" value="InterPro"/>
</dbReference>